<evidence type="ECO:0000313" key="1">
    <source>
        <dbReference type="EMBL" id="GBH11203.1"/>
    </source>
</evidence>
<comment type="caution">
    <text evidence="1">The sequence shown here is derived from an EMBL/GenBank/DDBJ whole genome shotgun (WGS) entry which is preliminary data.</text>
</comment>
<sequence>MSKEMMIRMATKKMQAEFAKIAGLLKQMDQQLPTEQAAKAA</sequence>
<dbReference type="EMBL" id="BGJZ01000232">
    <property type="protein sequence ID" value="GBH11203.1"/>
    <property type="molecule type" value="Genomic_DNA"/>
</dbReference>
<reference evidence="1 2" key="1">
    <citation type="submission" date="2018-04" db="EMBL/GenBank/DDBJ databases">
        <title>Draft genome sequence of Pseudomonas syringae pv. actinidiae biovar 1 strains isolated from kiwifruit in Kagawa prefecture.</title>
        <authorList>
            <person name="Tabuchi M."/>
            <person name="Saito M."/>
            <person name="Fujiwara S."/>
            <person name="Sasa N."/>
            <person name="Akimitsu K."/>
            <person name="Gomi K."/>
            <person name="Konishi-Sugita S."/>
            <person name="Hamano K."/>
            <person name="Kataoka I."/>
        </authorList>
    </citation>
    <scope>NUCLEOTIDE SEQUENCE [LARGE SCALE GENOMIC DNA]</scope>
    <source>
        <strain evidence="1 2">MAFF212206</strain>
    </source>
</reference>
<name>A0A2V0QDE9_PSESF</name>
<dbReference type="RefSeq" id="WP_258365182.1">
    <property type="nucleotide sequence ID" value="NZ_AP019411.1"/>
</dbReference>
<protein>
    <submittedName>
        <fullName evidence="1">Uncharacterized protein</fullName>
    </submittedName>
</protein>
<evidence type="ECO:0000313" key="2">
    <source>
        <dbReference type="Proteomes" id="UP000247480"/>
    </source>
</evidence>
<dbReference type="AlphaFoldDB" id="A0A2V0QDE9"/>
<proteinExistence type="predicted"/>
<accession>A0A2V0QDE9</accession>
<dbReference type="Proteomes" id="UP000247480">
    <property type="component" value="Unassembled WGS sequence"/>
</dbReference>
<gene>
    <name evidence="1" type="ORF">KPSA1_04641</name>
</gene>
<organism evidence="1 2">
    <name type="scientific">Pseudomonas syringae pv. actinidiae</name>
    <dbReference type="NCBI Taxonomy" id="103796"/>
    <lineage>
        <taxon>Bacteria</taxon>
        <taxon>Pseudomonadati</taxon>
        <taxon>Pseudomonadota</taxon>
        <taxon>Gammaproteobacteria</taxon>
        <taxon>Pseudomonadales</taxon>
        <taxon>Pseudomonadaceae</taxon>
        <taxon>Pseudomonas</taxon>
        <taxon>Pseudomonas syringae</taxon>
    </lineage>
</organism>